<dbReference type="InterPro" id="IPR001878">
    <property type="entry name" value="Znf_CCHC"/>
</dbReference>
<reference evidence="12 13" key="1">
    <citation type="submission" date="2008-07" db="EMBL/GenBank/DDBJ databases">
        <authorList>
            <person name="El-Sayed N."/>
            <person name="Caler E."/>
            <person name="Inman J."/>
            <person name="Amedeo P."/>
            <person name="Hass B."/>
            <person name="Wortman J."/>
        </authorList>
    </citation>
    <scope>NUCLEOTIDE SEQUENCE [LARGE SCALE GENOMIC DNA]</scope>
    <source>
        <strain evidence="13">ATCC 50983 / TXsc</strain>
    </source>
</reference>
<dbReference type="Pfam" id="PF17917">
    <property type="entry name" value="RT_RNaseH"/>
    <property type="match status" value="1"/>
</dbReference>
<keyword evidence="5" id="KW-0378">Hydrolase</keyword>
<dbReference type="PANTHER" id="PTHR37984">
    <property type="entry name" value="PROTEIN CBG26694"/>
    <property type="match status" value="1"/>
</dbReference>
<dbReference type="Gene3D" id="4.10.60.10">
    <property type="entry name" value="Zinc finger, CCHC-type"/>
    <property type="match status" value="1"/>
</dbReference>
<evidence type="ECO:0000256" key="7">
    <source>
        <dbReference type="PROSITE-ProRule" id="PRU00047"/>
    </source>
</evidence>
<evidence type="ECO:0000256" key="3">
    <source>
        <dbReference type="ARBA" id="ARBA00022722"/>
    </source>
</evidence>
<feature type="compositionally biased region" description="Low complexity" evidence="8">
    <location>
        <begin position="27"/>
        <end position="43"/>
    </location>
</feature>
<sequence length="1718" mass="189030">MPGDALSSSQSPDDAQSPRNPTSPCLGVGSSESSGSNGTTGTHRGARGGASGEERVTAVIHTRSQQRQSPDDDNDNDNDNQVIHQVTVPLGVPSPHVPSRRRAAIDELLFEVEGVTGANIQPLPSVVQALQVDTFHLLESILGIGFNPWISPSFALIGQGGEPLGVNVTKFCQSWRLECLRGSLASKMSSNSVASRSLSVLDVVEGSPAVWNWLERLDRAFSVSRSAASVRLLALAYLCPPALISSLRSSLVKVCQDSGGDRQAVSRWSYWVGKDMSEAAVDVRQAFKTEYNSYNAVVARWLKDVLEVINDRVRPKISLARTMSSWATLSLQEGESIESFLQRESELWLLLASHSAAADQSPFNWKERRERILSAILVVPSWRSSIGPWISALKTADNYSTFRELIKEAKKTILTLKALPKSEATLTSDNPMHFGPLPSTVFRGPTWKRSVDPHLPEPMSTKAPDSGVVSGACRSGPKADSTQGRGPRGCDSAVPKVETKNAQSTSRHPQRPVNKQKAKDRSEGRCFKCHVKGHLARDCPKEGEVEKTGGSKTVTKKAPAVNVTALSPRRVETAYVGGGEPFTDDESETSEPARLCACAVASPSQHKYDISSSRVDDLVYVYLTSFDGRSFKALVDPGSQLNLVEESVVNGADALARSDTSRKDMSISGIGGKVCGKPVTLKIYGPASKRVLRLKGYSVPELPVGSKVLLGMPGLRALKARLDLGIGEMSLCASALANNDKLPMAIESSSINITAHLDVIREHPIPRHRGYPLAPEKLEVAHKLVREMEDKGWIKIIDDKDTSQWFCPTFLKLKGNGKVRVLNDLREVNARIRSFASQSSFGAVLGGIPRHAKSFITLDISNAYHSVPVDVESQRFLGGVLGGIRFKWLVCPQGLSISPYFWELYLSSMLSGIEFPPQVTVLWYVDDIIICAPDDVSALAAKKAIISALVSENVMVAEEKCCGPARSVNFLGLVIDEHGWKPQEEPLDQLRRLPKPRNRGELHSFLGVVNYLRGVYDPSELQKHLAPLQDLLVKGRRFQWSEAHDLAFEWLQTSIKNQLYAHQPVSFGTQLQQGEGWVLQTDASDLGIACVLWRFHFDKVEDGTQVTPEILGQFGDVVSTWSRKLRGSEKRWAMFDLEGLALVEGLRRLRAYLRMEHIRGDSNNLADIFSRVLVDIGDDDETSIKGEIEVCPPVVLLGEAEIDIGSGSLLLCELPDDAPVPEELQRLYGRGRIEVREQSILYTDKKGRKRYYVPIMSRHKVLSIAHGDFHASTARMIDDLTRSLWWPGMRQDATDYVQKCVRCARSAAVQACAHPRAALTEVIDYDKDSARLWEAVSLDHAGPFVVETSLEKSGRVYVLIMVDMRSGFCEMKKVHSVTSTATTDAFYESWASRYGWPKRTHCDNAPCFRSAATIAVWERYGAKVTFSPPFWPRANGVSEAIVKELKTVMSKTTPTTEAELELSCAGARCAHNMSRSDGLPSSPMEVALGYQPRTAAGSLCDFNDGEDPFKRLPPDQYAATVENYLSKKALLREKKRKAADDVAGRYRPNSFGVVRENDLAFVVRRGSRRSGAIGPYRVTKIQGNRAWVEGLSGPVALGQLVKYAGNELDAVDATPPALVVPLDQLEADDWVAWETSELDGQVVSLDIGRIHRVEGSVEDKTFRVYRARRLASGDFTMHHADPVVIKVDDVIFSGSWLKVPLSDESLSRLSAFGYDLDA</sequence>
<dbReference type="RefSeq" id="XP_002788146.1">
    <property type="nucleotide sequence ID" value="XM_002788100.1"/>
</dbReference>
<dbReference type="InterPro" id="IPR041373">
    <property type="entry name" value="RT_RNaseH"/>
</dbReference>
<keyword evidence="2" id="KW-0548">Nucleotidyltransferase</keyword>
<evidence type="ECO:0000256" key="8">
    <source>
        <dbReference type="SAM" id="MobiDB-lite"/>
    </source>
</evidence>
<dbReference type="InterPro" id="IPR012337">
    <property type="entry name" value="RNaseH-like_sf"/>
</dbReference>
<evidence type="ECO:0000313" key="13">
    <source>
        <dbReference type="Proteomes" id="UP000007800"/>
    </source>
</evidence>
<dbReference type="SUPFAM" id="SSF57756">
    <property type="entry name" value="Retrovirus zinc finger-like domains"/>
    <property type="match status" value="1"/>
</dbReference>
<dbReference type="Gene3D" id="3.10.10.10">
    <property type="entry name" value="HIV Type 1 Reverse Transcriptase, subunit A, domain 1"/>
    <property type="match status" value="1"/>
</dbReference>
<dbReference type="InterPro" id="IPR041588">
    <property type="entry name" value="Integrase_H2C2"/>
</dbReference>
<keyword evidence="6" id="KW-0695">RNA-directed DNA polymerase</keyword>
<feature type="region of interest" description="Disordered" evidence="8">
    <location>
        <begin position="425"/>
        <end position="522"/>
    </location>
</feature>
<evidence type="ECO:0000259" key="10">
    <source>
        <dbReference type="PROSITE" id="PS50878"/>
    </source>
</evidence>
<keyword evidence="13" id="KW-1185">Reference proteome</keyword>
<keyword evidence="7" id="KW-0479">Metal-binding</keyword>
<evidence type="ECO:0000259" key="9">
    <source>
        <dbReference type="PROSITE" id="PS50158"/>
    </source>
</evidence>
<evidence type="ECO:0000256" key="1">
    <source>
        <dbReference type="ARBA" id="ARBA00022679"/>
    </source>
</evidence>
<accession>C5K6M2</accession>
<dbReference type="SUPFAM" id="SSF53098">
    <property type="entry name" value="Ribonuclease H-like"/>
    <property type="match status" value="1"/>
</dbReference>
<keyword evidence="4" id="KW-0255">Endonuclease</keyword>
<dbReference type="InParanoid" id="C5K6M2"/>
<dbReference type="GO" id="GO:0015074">
    <property type="term" value="P:DNA integration"/>
    <property type="evidence" value="ECO:0007669"/>
    <property type="project" value="InterPro"/>
</dbReference>
<dbReference type="Gene3D" id="3.30.420.10">
    <property type="entry name" value="Ribonuclease H-like superfamily/Ribonuclease H"/>
    <property type="match status" value="1"/>
</dbReference>
<dbReference type="PROSITE" id="PS50878">
    <property type="entry name" value="RT_POL"/>
    <property type="match status" value="1"/>
</dbReference>
<proteinExistence type="predicted"/>
<keyword evidence="7" id="KW-0862">Zinc</keyword>
<keyword evidence="7" id="KW-0863">Zinc-finger</keyword>
<dbReference type="PROSITE" id="PS50158">
    <property type="entry name" value="ZF_CCHC"/>
    <property type="match status" value="1"/>
</dbReference>
<feature type="domain" description="Integrase catalytic" evidence="11">
    <location>
        <begin position="1327"/>
        <end position="1491"/>
    </location>
</feature>
<keyword evidence="1" id="KW-0808">Transferase</keyword>
<feature type="domain" description="CCHC-type" evidence="9">
    <location>
        <begin position="525"/>
        <end position="541"/>
    </location>
</feature>
<dbReference type="EMBL" id="GG670888">
    <property type="protein sequence ID" value="EER19942.1"/>
    <property type="molecule type" value="Genomic_DNA"/>
</dbReference>
<dbReference type="InterPro" id="IPR043128">
    <property type="entry name" value="Rev_trsase/Diguanyl_cyclase"/>
</dbReference>
<dbReference type="SUPFAM" id="SSF56672">
    <property type="entry name" value="DNA/RNA polymerases"/>
    <property type="match status" value="1"/>
</dbReference>
<dbReference type="InterPro" id="IPR043502">
    <property type="entry name" value="DNA/RNA_pol_sf"/>
</dbReference>
<gene>
    <name evidence="12" type="ORF">Pmar_PMAR006837</name>
</gene>
<dbReference type="Pfam" id="PF17921">
    <property type="entry name" value="Integrase_H2C2"/>
    <property type="match status" value="1"/>
</dbReference>
<protein>
    <submittedName>
        <fullName evidence="12">Gag/pol/env polyprotein, putative</fullName>
    </submittedName>
</protein>
<evidence type="ECO:0000259" key="11">
    <source>
        <dbReference type="PROSITE" id="PS50994"/>
    </source>
</evidence>
<feature type="compositionally biased region" description="Low complexity" evidence="8">
    <location>
        <begin position="1"/>
        <end position="18"/>
    </location>
</feature>
<dbReference type="Gene3D" id="3.30.70.270">
    <property type="match status" value="2"/>
</dbReference>
<dbReference type="InterPro" id="IPR036397">
    <property type="entry name" value="RNaseH_sf"/>
</dbReference>
<dbReference type="Gene3D" id="1.10.340.70">
    <property type="match status" value="1"/>
</dbReference>
<evidence type="ECO:0000256" key="4">
    <source>
        <dbReference type="ARBA" id="ARBA00022759"/>
    </source>
</evidence>
<evidence type="ECO:0000256" key="5">
    <source>
        <dbReference type="ARBA" id="ARBA00022801"/>
    </source>
</evidence>
<dbReference type="GO" id="GO:0003964">
    <property type="term" value="F:RNA-directed DNA polymerase activity"/>
    <property type="evidence" value="ECO:0007669"/>
    <property type="project" value="UniProtKB-KW"/>
</dbReference>
<dbReference type="OrthoDB" id="1938712at2759"/>
<dbReference type="GO" id="GO:0004519">
    <property type="term" value="F:endonuclease activity"/>
    <property type="evidence" value="ECO:0007669"/>
    <property type="project" value="UniProtKB-KW"/>
</dbReference>
<feature type="region of interest" description="Disordered" evidence="8">
    <location>
        <begin position="1"/>
        <end position="55"/>
    </location>
</feature>
<dbReference type="Proteomes" id="UP000007800">
    <property type="component" value="Unassembled WGS sequence"/>
</dbReference>
<dbReference type="GeneID" id="9058606"/>
<evidence type="ECO:0000313" key="12">
    <source>
        <dbReference type="EMBL" id="EER19942.1"/>
    </source>
</evidence>
<dbReference type="GO" id="GO:0008270">
    <property type="term" value="F:zinc ion binding"/>
    <property type="evidence" value="ECO:0007669"/>
    <property type="project" value="UniProtKB-KW"/>
</dbReference>
<name>C5K6M2_PERM5</name>
<dbReference type="SMART" id="SM00343">
    <property type="entry name" value="ZnF_C2HC"/>
    <property type="match status" value="1"/>
</dbReference>
<dbReference type="InterPro" id="IPR036875">
    <property type="entry name" value="Znf_CCHC_sf"/>
</dbReference>
<dbReference type="GO" id="GO:0016787">
    <property type="term" value="F:hydrolase activity"/>
    <property type="evidence" value="ECO:0007669"/>
    <property type="project" value="UniProtKB-KW"/>
</dbReference>
<dbReference type="InterPro" id="IPR000477">
    <property type="entry name" value="RT_dom"/>
</dbReference>
<dbReference type="Pfam" id="PF00078">
    <property type="entry name" value="RVT_1"/>
    <property type="match status" value="1"/>
</dbReference>
<dbReference type="GO" id="GO:0003676">
    <property type="term" value="F:nucleic acid binding"/>
    <property type="evidence" value="ECO:0007669"/>
    <property type="project" value="InterPro"/>
</dbReference>
<keyword evidence="3" id="KW-0540">Nuclease</keyword>
<evidence type="ECO:0000256" key="2">
    <source>
        <dbReference type="ARBA" id="ARBA00022695"/>
    </source>
</evidence>
<organism evidence="13">
    <name type="scientific">Perkinsus marinus (strain ATCC 50983 / TXsc)</name>
    <dbReference type="NCBI Taxonomy" id="423536"/>
    <lineage>
        <taxon>Eukaryota</taxon>
        <taxon>Sar</taxon>
        <taxon>Alveolata</taxon>
        <taxon>Perkinsozoa</taxon>
        <taxon>Perkinsea</taxon>
        <taxon>Perkinsida</taxon>
        <taxon>Perkinsidae</taxon>
        <taxon>Perkinsus</taxon>
    </lineage>
</organism>
<dbReference type="PANTHER" id="PTHR37984:SF5">
    <property type="entry name" value="PROTEIN NYNRIN-LIKE"/>
    <property type="match status" value="1"/>
</dbReference>
<dbReference type="InterPro" id="IPR050951">
    <property type="entry name" value="Retrovirus_Pol_polyprotein"/>
</dbReference>
<feature type="domain" description="Reverse transcriptase" evidence="10">
    <location>
        <begin position="778"/>
        <end position="975"/>
    </location>
</feature>
<dbReference type="PROSITE" id="PS50994">
    <property type="entry name" value="INTEGRASE"/>
    <property type="match status" value="1"/>
</dbReference>
<evidence type="ECO:0000256" key="6">
    <source>
        <dbReference type="ARBA" id="ARBA00022918"/>
    </source>
</evidence>
<dbReference type="InterPro" id="IPR001584">
    <property type="entry name" value="Integrase_cat-core"/>
</dbReference>
<feature type="region of interest" description="Disordered" evidence="8">
    <location>
        <begin position="61"/>
        <end position="80"/>
    </location>
</feature>